<sequence length="259" mass="28418">MATMTMRLGACIQGLPQTHVVHCGVQDGPGEVVQDGPGEVVQDGPGRPSTRWQMRRLEEHRGRNTQKPPWDPEESRHQKADVEEGLMRKLLNKLRIPEELKGTVAEGTLESTGHSSSMDLSQSTSSTESDRQRVLVTGGAQTDTNPENQRHASLNVSDFCLGSTDGGKECQDIIVEMRGEASRAVVGDHGKIPPRDILCSEFLRPPKFSFPSRSLLLLRSSSIMHAISPKHDCESELLHLMKRGMSSSIPRGSQLGPQL</sequence>
<reference evidence="2 3" key="1">
    <citation type="journal article" date="2023" name="bioRxiv">
        <title>Conserved and derived expression patterns and positive selection on dental genes reveal complex evolutionary context of ever-growing rodent molars.</title>
        <authorList>
            <person name="Calamari Z.T."/>
            <person name="Song A."/>
            <person name="Cohen E."/>
            <person name="Akter M."/>
            <person name="Roy R.D."/>
            <person name="Hallikas O."/>
            <person name="Christensen M.M."/>
            <person name="Li P."/>
            <person name="Marangoni P."/>
            <person name="Jernvall J."/>
            <person name="Klein O.D."/>
        </authorList>
    </citation>
    <scope>NUCLEOTIDE SEQUENCE [LARGE SCALE GENOMIC DNA]</scope>
    <source>
        <strain evidence="2">V071</strain>
    </source>
</reference>
<evidence type="ECO:0000313" key="2">
    <source>
        <dbReference type="EMBL" id="KAK7821883.1"/>
    </source>
</evidence>
<keyword evidence="3" id="KW-1185">Reference proteome</keyword>
<accession>A0AAW0J506</accession>
<proteinExistence type="predicted"/>
<gene>
    <name evidence="2" type="ORF">U0070_004847</name>
</gene>
<feature type="region of interest" description="Disordered" evidence="1">
    <location>
        <begin position="31"/>
        <end position="80"/>
    </location>
</feature>
<evidence type="ECO:0000256" key="1">
    <source>
        <dbReference type="SAM" id="MobiDB-lite"/>
    </source>
</evidence>
<protein>
    <submittedName>
        <fullName evidence="2">Uncharacterized protein</fullName>
    </submittedName>
</protein>
<evidence type="ECO:0000313" key="3">
    <source>
        <dbReference type="Proteomes" id="UP001488838"/>
    </source>
</evidence>
<organism evidence="2 3">
    <name type="scientific">Myodes glareolus</name>
    <name type="common">Bank vole</name>
    <name type="synonym">Clethrionomys glareolus</name>
    <dbReference type="NCBI Taxonomy" id="447135"/>
    <lineage>
        <taxon>Eukaryota</taxon>
        <taxon>Metazoa</taxon>
        <taxon>Chordata</taxon>
        <taxon>Craniata</taxon>
        <taxon>Vertebrata</taxon>
        <taxon>Euteleostomi</taxon>
        <taxon>Mammalia</taxon>
        <taxon>Eutheria</taxon>
        <taxon>Euarchontoglires</taxon>
        <taxon>Glires</taxon>
        <taxon>Rodentia</taxon>
        <taxon>Myomorpha</taxon>
        <taxon>Muroidea</taxon>
        <taxon>Cricetidae</taxon>
        <taxon>Arvicolinae</taxon>
        <taxon>Myodes</taxon>
    </lineage>
</organism>
<comment type="caution">
    <text evidence="2">The sequence shown here is derived from an EMBL/GenBank/DDBJ whole genome shotgun (WGS) entry which is preliminary data.</text>
</comment>
<dbReference type="EMBL" id="JBBHLL010000062">
    <property type="protein sequence ID" value="KAK7821883.1"/>
    <property type="molecule type" value="Genomic_DNA"/>
</dbReference>
<feature type="compositionally biased region" description="Low complexity" evidence="1">
    <location>
        <begin position="115"/>
        <end position="127"/>
    </location>
</feature>
<name>A0AAW0J506_MYOGA</name>
<dbReference type="AlphaFoldDB" id="A0AAW0J506"/>
<feature type="region of interest" description="Disordered" evidence="1">
    <location>
        <begin position="108"/>
        <end position="133"/>
    </location>
</feature>
<dbReference type="Proteomes" id="UP001488838">
    <property type="component" value="Unassembled WGS sequence"/>
</dbReference>